<organism evidence="2">
    <name type="scientific">Graphocephala atropunctata</name>
    <dbReference type="NCBI Taxonomy" id="36148"/>
    <lineage>
        <taxon>Eukaryota</taxon>
        <taxon>Metazoa</taxon>
        <taxon>Ecdysozoa</taxon>
        <taxon>Arthropoda</taxon>
        <taxon>Hexapoda</taxon>
        <taxon>Insecta</taxon>
        <taxon>Pterygota</taxon>
        <taxon>Neoptera</taxon>
        <taxon>Paraneoptera</taxon>
        <taxon>Hemiptera</taxon>
        <taxon>Auchenorrhyncha</taxon>
        <taxon>Membracoidea</taxon>
        <taxon>Cicadellidae</taxon>
        <taxon>Cicadellinae</taxon>
        <taxon>Cicadellini</taxon>
        <taxon>Graphocephala</taxon>
    </lineage>
</organism>
<evidence type="ECO:0000313" key="2">
    <source>
        <dbReference type="EMBL" id="JAT08718.1"/>
    </source>
</evidence>
<name>A0A1B6KB90_9HEMI</name>
<feature type="non-terminal residue" evidence="2">
    <location>
        <position position="1"/>
    </location>
</feature>
<feature type="non-terminal residue" evidence="2">
    <location>
        <position position="110"/>
    </location>
</feature>
<feature type="region of interest" description="Disordered" evidence="1">
    <location>
        <begin position="58"/>
        <end position="110"/>
    </location>
</feature>
<feature type="compositionally biased region" description="Basic residues" evidence="1">
    <location>
        <begin position="81"/>
        <end position="90"/>
    </location>
</feature>
<reference evidence="2" key="1">
    <citation type="submission" date="2015-11" db="EMBL/GenBank/DDBJ databases">
        <title>De novo transcriptome assembly of four potential Pierce s Disease insect vectors from Arizona vineyards.</title>
        <authorList>
            <person name="Tassone E.E."/>
        </authorList>
    </citation>
    <scope>NUCLEOTIDE SEQUENCE</scope>
</reference>
<dbReference type="AlphaFoldDB" id="A0A1B6KB90"/>
<evidence type="ECO:0000256" key="1">
    <source>
        <dbReference type="SAM" id="MobiDB-lite"/>
    </source>
</evidence>
<accession>A0A1B6KB90</accession>
<sequence>YNTSYTYWTIPASTLLPGTYVVRLTVGSEMKNFAKCYLEIMEGNQGLAWEEEERKYKAEVGPESMTLDDSSETSGDDERRGRSKRKRSSPKRLSEMTSAWLLSKSFPRNH</sequence>
<protein>
    <submittedName>
        <fullName evidence="2">Uncharacterized protein</fullName>
    </submittedName>
</protein>
<proteinExistence type="predicted"/>
<gene>
    <name evidence="2" type="ORF">g.26381</name>
</gene>
<dbReference type="EMBL" id="GEBQ01031259">
    <property type="protein sequence ID" value="JAT08718.1"/>
    <property type="molecule type" value="Transcribed_RNA"/>
</dbReference>